<evidence type="ECO:0000313" key="2">
    <source>
        <dbReference type="EMBL" id="GGC02931.1"/>
    </source>
</evidence>
<evidence type="ECO:0000259" key="1">
    <source>
        <dbReference type="Pfam" id="PF07238"/>
    </source>
</evidence>
<reference evidence="3" key="1">
    <citation type="journal article" date="2019" name="Int. J. Syst. Evol. Microbiol.">
        <title>The Global Catalogue of Microorganisms (GCM) 10K type strain sequencing project: providing services to taxonomists for standard genome sequencing and annotation.</title>
        <authorList>
            <consortium name="The Broad Institute Genomics Platform"/>
            <consortium name="The Broad Institute Genome Sequencing Center for Infectious Disease"/>
            <person name="Wu L."/>
            <person name="Ma J."/>
        </authorList>
    </citation>
    <scope>NUCLEOTIDE SEQUENCE [LARGE SCALE GENOMIC DNA]</scope>
    <source>
        <strain evidence="3">CGMCC 1.15341</strain>
    </source>
</reference>
<dbReference type="Gene3D" id="2.40.10.220">
    <property type="entry name" value="predicted glycosyltransferase like domains"/>
    <property type="match status" value="1"/>
</dbReference>
<dbReference type="SUPFAM" id="SSF141371">
    <property type="entry name" value="PilZ domain-like"/>
    <property type="match status" value="1"/>
</dbReference>
<keyword evidence="3" id="KW-1185">Reference proteome</keyword>
<proteinExistence type="predicted"/>
<dbReference type="InterPro" id="IPR009875">
    <property type="entry name" value="PilZ_domain"/>
</dbReference>
<dbReference type="Proteomes" id="UP000629025">
    <property type="component" value="Unassembled WGS sequence"/>
</dbReference>
<feature type="domain" description="PilZ" evidence="1">
    <location>
        <begin position="98"/>
        <end position="174"/>
    </location>
</feature>
<dbReference type="Pfam" id="PF07238">
    <property type="entry name" value="PilZ"/>
    <property type="match status" value="1"/>
</dbReference>
<name>A0ABQ1KK99_9GAMM</name>
<organism evidence="2 3">
    <name type="scientific">Marinobacterium zhoushanense</name>
    <dbReference type="NCBI Taxonomy" id="1679163"/>
    <lineage>
        <taxon>Bacteria</taxon>
        <taxon>Pseudomonadati</taxon>
        <taxon>Pseudomonadota</taxon>
        <taxon>Gammaproteobacteria</taxon>
        <taxon>Oceanospirillales</taxon>
        <taxon>Oceanospirillaceae</taxon>
        <taxon>Marinobacterium</taxon>
    </lineage>
</organism>
<dbReference type="RefSeq" id="WP_188750022.1">
    <property type="nucleotide sequence ID" value="NZ_BMIJ01000006.1"/>
</dbReference>
<sequence>MDQDRRQFYRIDHPVVLDYKIVSEAEVASSSKPYQFDVSPYFLLQSQLASIDAECQHLVYKIAESTPHLATYLQQLNKKIDLIGRTLSDSQLEIDSSHRQIINLSEGGLSFTTAEALELGTLLAIKLVFPENSLGLLLYAEVQRCEPIEQNFDIGIEFHKMPESCRTLLARLIIEAQARERQAQLHG</sequence>
<dbReference type="EMBL" id="BMIJ01000006">
    <property type="protein sequence ID" value="GGC02931.1"/>
    <property type="molecule type" value="Genomic_DNA"/>
</dbReference>
<evidence type="ECO:0000313" key="3">
    <source>
        <dbReference type="Proteomes" id="UP000629025"/>
    </source>
</evidence>
<accession>A0ABQ1KK99</accession>
<gene>
    <name evidence="2" type="ORF">GCM10011352_31430</name>
</gene>
<comment type="caution">
    <text evidence="2">The sequence shown here is derived from an EMBL/GenBank/DDBJ whole genome shotgun (WGS) entry which is preliminary data.</text>
</comment>
<protein>
    <recommendedName>
        <fullName evidence="1">PilZ domain-containing protein</fullName>
    </recommendedName>
</protein>